<dbReference type="AlphaFoldDB" id="A0A1Z5JE63"/>
<evidence type="ECO:0000256" key="5">
    <source>
        <dbReference type="SAM" id="SignalP"/>
    </source>
</evidence>
<dbReference type="GO" id="GO:0051539">
    <property type="term" value="F:4 iron, 4 sulfur cluster binding"/>
    <property type="evidence" value="ECO:0007669"/>
    <property type="project" value="InterPro"/>
</dbReference>
<dbReference type="SFLD" id="SFLDS00029">
    <property type="entry name" value="Radical_SAM"/>
    <property type="match status" value="1"/>
</dbReference>
<dbReference type="PROSITE" id="PS51918">
    <property type="entry name" value="RADICAL_SAM"/>
    <property type="match status" value="1"/>
</dbReference>
<dbReference type="GO" id="GO:0006779">
    <property type="term" value="P:porphyrin-containing compound biosynthetic process"/>
    <property type="evidence" value="ECO:0007669"/>
    <property type="project" value="InterPro"/>
</dbReference>
<dbReference type="InterPro" id="IPR006638">
    <property type="entry name" value="Elp3/MiaA/NifB-like_rSAM"/>
</dbReference>
<evidence type="ECO:0000256" key="2">
    <source>
        <dbReference type="ARBA" id="ARBA00014678"/>
    </source>
</evidence>
<feature type="signal peptide" evidence="5">
    <location>
        <begin position="1"/>
        <end position="16"/>
    </location>
</feature>
<sequence length="469" mass="52455">MKVGYGWILLFSAARAFWIPPTRHTSPHRLISLISGSVSGTSVFANNAGVYVHIPFCRRRCRYCDFAIVPVGSEDRTGFAHLNDQYTTALLHEITHHPSANLNHTITSIYFGGGTPSLAPISTLRAIFEKLYEQFHVAPDCEITIEMDPGTFDFAKATALRDMGFNRISLGVQSFNDTILESLGRIHRKIDVMNALQILQKVWGDDLNYSMDLISGLPGLSVAEWVNTLENVIHLQPRPNHLSLYDLQVEPGTVLGRWYSDSITKSTSSSSSSSLVTTLSLPSDEEASFMYKYASGYLRYYGYEHYEVSSYATPGHQSQHNQVYWAVDGEWYAFGLGATSHVKGQLVARPRTMADYLKWVYEPAVSLPSPTSWQDRLLDIVLKRLRTKEGLSLPWIGETFGSNYQNAIRRGAELGVDLALAHLDEEHGILTLTDPHGLLFSNSIISTIFAELENLPEWSTVKENQKTAV</sequence>
<gene>
    <name evidence="7" type="ORF">FisN_1Hh242</name>
</gene>
<dbReference type="GO" id="GO:0004109">
    <property type="term" value="F:coproporphyrinogen oxidase activity"/>
    <property type="evidence" value="ECO:0007669"/>
    <property type="project" value="InterPro"/>
</dbReference>
<evidence type="ECO:0000259" key="6">
    <source>
        <dbReference type="PROSITE" id="PS51918"/>
    </source>
</evidence>
<comment type="caution">
    <text evidence="7">The sequence shown here is derived from an EMBL/GenBank/DDBJ whole genome shotgun (WGS) entry which is preliminary data.</text>
</comment>
<proteinExistence type="inferred from homology"/>
<feature type="domain" description="Radical SAM core" evidence="6">
    <location>
        <begin position="42"/>
        <end position="286"/>
    </location>
</feature>
<dbReference type="SUPFAM" id="SSF102114">
    <property type="entry name" value="Radical SAM enzymes"/>
    <property type="match status" value="1"/>
</dbReference>
<keyword evidence="7" id="KW-0560">Oxidoreductase</keyword>
<dbReference type="Pfam" id="PF04055">
    <property type="entry name" value="Radical_SAM"/>
    <property type="match status" value="1"/>
</dbReference>
<comment type="function">
    <text evidence="4">May be a heme chaperone, appears to bind heme. Homologous bacterial proteins do not have oxygen-independent coproporphyrinogen-III oxidase activity. Binds 1 [4Fe-4S] cluster. The cluster is coordinated with 3 cysteines and an exchangeable S-adenosyl-L-methionine.</text>
</comment>
<evidence type="ECO:0000313" key="8">
    <source>
        <dbReference type="Proteomes" id="UP000198406"/>
    </source>
</evidence>
<keyword evidence="5" id="KW-0732">Signal</keyword>
<name>A0A1Z5JE63_FISSO</name>
<feature type="chain" id="PRO_5012216118" description="Radical S-adenosyl methionine domain-containing protein 1, mitochondrial" evidence="5">
    <location>
        <begin position="17"/>
        <end position="469"/>
    </location>
</feature>
<keyword evidence="8" id="KW-1185">Reference proteome</keyword>
<dbReference type="SFLD" id="SFLDF00562">
    <property type="entry name" value="HemN-like__clustered_with_heat"/>
    <property type="match status" value="1"/>
</dbReference>
<dbReference type="InterPro" id="IPR007197">
    <property type="entry name" value="rSAM"/>
</dbReference>
<comment type="similarity">
    <text evidence="1">Belongs to the anaerobic coproporphyrinogen-III oxidase family. HemW subfamily.</text>
</comment>
<evidence type="ECO:0000256" key="4">
    <source>
        <dbReference type="ARBA" id="ARBA00045130"/>
    </source>
</evidence>
<protein>
    <recommendedName>
        <fullName evidence="2">Radical S-adenosyl methionine domain-containing protein 1, mitochondrial</fullName>
    </recommendedName>
    <alternativeName>
        <fullName evidence="3">Putative heme chaperone</fullName>
    </alternativeName>
</protein>
<dbReference type="Proteomes" id="UP000198406">
    <property type="component" value="Unassembled WGS sequence"/>
</dbReference>
<evidence type="ECO:0000313" key="7">
    <source>
        <dbReference type="EMBL" id="GAX12310.1"/>
    </source>
</evidence>
<dbReference type="InterPro" id="IPR058240">
    <property type="entry name" value="rSAM_sf"/>
</dbReference>
<dbReference type="SMART" id="SM00729">
    <property type="entry name" value="Elp3"/>
    <property type="match status" value="1"/>
</dbReference>
<dbReference type="EMBL" id="BDSP01000050">
    <property type="protein sequence ID" value="GAX12310.1"/>
    <property type="molecule type" value="Genomic_DNA"/>
</dbReference>
<evidence type="ECO:0000256" key="3">
    <source>
        <dbReference type="ARBA" id="ARBA00033094"/>
    </source>
</evidence>
<organism evidence="7 8">
    <name type="scientific">Fistulifera solaris</name>
    <name type="common">Oleaginous diatom</name>
    <dbReference type="NCBI Taxonomy" id="1519565"/>
    <lineage>
        <taxon>Eukaryota</taxon>
        <taxon>Sar</taxon>
        <taxon>Stramenopiles</taxon>
        <taxon>Ochrophyta</taxon>
        <taxon>Bacillariophyta</taxon>
        <taxon>Bacillariophyceae</taxon>
        <taxon>Bacillariophycidae</taxon>
        <taxon>Naviculales</taxon>
        <taxon>Naviculaceae</taxon>
        <taxon>Fistulifera</taxon>
    </lineage>
</organism>
<dbReference type="InterPro" id="IPR004559">
    <property type="entry name" value="HemW-like"/>
</dbReference>
<dbReference type="GO" id="GO:0005737">
    <property type="term" value="C:cytoplasm"/>
    <property type="evidence" value="ECO:0007669"/>
    <property type="project" value="InterPro"/>
</dbReference>
<dbReference type="OrthoDB" id="431409at2759"/>
<dbReference type="PANTHER" id="PTHR13932">
    <property type="entry name" value="COPROPORPHYRINIGEN III OXIDASE"/>
    <property type="match status" value="1"/>
</dbReference>
<dbReference type="SFLD" id="SFLDG01065">
    <property type="entry name" value="anaerobic_coproporphyrinogen-I"/>
    <property type="match status" value="1"/>
</dbReference>
<evidence type="ECO:0000256" key="1">
    <source>
        <dbReference type="ARBA" id="ARBA00006100"/>
    </source>
</evidence>
<dbReference type="InParanoid" id="A0A1Z5JE63"/>
<reference evidence="7 8" key="1">
    <citation type="journal article" date="2015" name="Plant Cell">
        <title>Oil accumulation by the oleaginous diatom Fistulifera solaris as revealed by the genome and transcriptome.</title>
        <authorList>
            <person name="Tanaka T."/>
            <person name="Maeda Y."/>
            <person name="Veluchamy A."/>
            <person name="Tanaka M."/>
            <person name="Abida H."/>
            <person name="Marechal E."/>
            <person name="Bowler C."/>
            <person name="Muto M."/>
            <person name="Sunaga Y."/>
            <person name="Tanaka M."/>
            <person name="Yoshino T."/>
            <person name="Taniguchi T."/>
            <person name="Fukuda Y."/>
            <person name="Nemoto M."/>
            <person name="Matsumoto M."/>
            <person name="Wong P.S."/>
            <person name="Aburatani S."/>
            <person name="Fujibuchi W."/>
        </authorList>
    </citation>
    <scope>NUCLEOTIDE SEQUENCE [LARGE SCALE GENOMIC DNA]</scope>
    <source>
        <strain evidence="7 8">JPCC DA0580</strain>
    </source>
</reference>
<dbReference type="PANTHER" id="PTHR13932:SF5">
    <property type="entry name" value="RADICAL S-ADENOSYL METHIONINE DOMAIN-CONTAINING PROTEIN 1, MITOCHONDRIAL"/>
    <property type="match status" value="1"/>
</dbReference>
<dbReference type="NCBIfam" id="TIGR00539">
    <property type="entry name" value="hemN_rel"/>
    <property type="match status" value="1"/>
</dbReference>
<dbReference type="InterPro" id="IPR034505">
    <property type="entry name" value="Coproporphyrinogen-III_oxidase"/>
</dbReference>
<dbReference type="Gene3D" id="3.30.750.200">
    <property type="match status" value="1"/>
</dbReference>
<accession>A0A1Z5JE63</accession>